<dbReference type="SUPFAM" id="SSF54001">
    <property type="entry name" value="Cysteine proteinases"/>
    <property type="match status" value="1"/>
</dbReference>
<reference evidence="7 8" key="1">
    <citation type="submission" date="2014-06" db="EMBL/GenBank/DDBJ databases">
        <authorList>
            <person name="Swart Estienne"/>
        </authorList>
    </citation>
    <scope>NUCLEOTIDE SEQUENCE [LARGE SCALE GENOMIC DNA]</scope>
    <source>
        <strain evidence="7 8">130c</strain>
    </source>
</reference>
<evidence type="ECO:0000256" key="2">
    <source>
        <dbReference type="ARBA" id="ARBA00023145"/>
    </source>
</evidence>
<dbReference type="InterPro" id="IPR025661">
    <property type="entry name" value="Pept_asp_AS"/>
</dbReference>
<feature type="domain" description="Cathepsin propeptide inhibitor" evidence="6">
    <location>
        <begin position="44"/>
        <end position="107"/>
    </location>
</feature>
<comment type="similarity">
    <text evidence="1">Belongs to the peptidase C1 family.</text>
</comment>
<dbReference type="InterPro" id="IPR025660">
    <property type="entry name" value="Pept_his_AS"/>
</dbReference>
<dbReference type="GO" id="GO:0006508">
    <property type="term" value="P:proteolysis"/>
    <property type="evidence" value="ECO:0007669"/>
    <property type="project" value="InterPro"/>
</dbReference>
<dbReference type="PRINTS" id="PR00705">
    <property type="entry name" value="PAPAIN"/>
</dbReference>
<dbReference type="GO" id="GO:0008234">
    <property type="term" value="F:cysteine-type peptidase activity"/>
    <property type="evidence" value="ECO:0007669"/>
    <property type="project" value="InterPro"/>
</dbReference>
<dbReference type="Pfam" id="PF08246">
    <property type="entry name" value="Inhibitor_I29"/>
    <property type="match status" value="1"/>
</dbReference>
<proteinExistence type="inferred from homology"/>
<dbReference type="EMBL" id="CCKQ01009892">
    <property type="protein sequence ID" value="CDW81400.1"/>
    <property type="molecule type" value="Genomic_DNA"/>
</dbReference>
<feature type="signal peptide" evidence="4">
    <location>
        <begin position="1"/>
        <end position="19"/>
    </location>
</feature>
<accession>A0A078AGK0</accession>
<dbReference type="CDD" id="cd02248">
    <property type="entry name" value="Peptidase_C1A"/>
    <property type="match status" value="1"/>
</dbReference>
<dbReference type="InterPro" id="IPR013201">
    <property type="entry name" value="Prot_inhib_I29"/>
</dbReference>
<feature type="chain" id="PRO_5018660534" evidence="4">
    <location>
        <begin position="20"/>
        <end position="366"/>
    </location>
</feature>
<evidence type="ECO:0000256" key="3">
    <source>
        <dbReference type="ARBA" id="ARBA00023157"/>
    </source>
</evidence>
<dbReference type="Proteomes" id="UP000039865">
    <property type="component" value="Unassembled WGS sequence"/>
</dbReference>
<dbReference type="PROSITE" id="PS00139">
    <property type="entry name" value="THIOL_PROTEASE_CYS"/>
    <property type="match status" value="1"/>
</dbReference>
<dbReference type="Gene3D" id="3.90.70.10">
    <property type="entry name" value="Cysteine proteinases"/>
    <property type="match status" value="1"/>
</dbReference>
<organism evidence="7 8">
    <name type="scientific">Stylonychia lemnae</name>
    <name type="common">Ciliate</name>
    <dbReference type="NCBI Taxonomy" id="5949"/>
    <lineage>
        <taxon>Eukaryota</taxon>
        <taxon>Sar</taxon>
        <taxon>Alveolata</taxon>
        <taxon>Ciliophora</taxon>
        <taxon>Intramacronucleata</taxon>
        <taxon>Spirotrichea</taxon>
        <taxon>Stichotrichia</taxon>
        <taxon>Sporadotrichida</taxon>
        <taxon>Oxytrichidae</taxon>
        <taxon>Stylonychinae</taxon>
        <taxon>Stylonychia</taxon>
    </lineage>
</organism>
<dbReference type="SMART" id="SM00645">
    <property type="entry name" value="Pept_C1"/>
    <property type="match status" value="1"/>
</dbReference>
<evidence type="ECO:0000313" key="8">
    <source>
        <dbReference type="Proteomes" id="UP000039865"/>
    </source>
</evidence>
<dbReference type="PANTHER" id="PTHR12411">
    <property type="entry name" value="CYSTEINE PROTEASE FAMILY C1-RELATED"/>
    <property type="match status" value="1"/>
</dbReference>
<dbReference type="SMART" id="SM00848">
    <property type="entry name" value="Inhibitor_I29"/>
    <property type="match status" value="1"/>
</dbReference>
<keyword evidence="3" id="KW-1015">Disulfide bond</keyword>
<keyword evidence="4" id="KW-0732">Signal</keyword>
<dbReference type="InterPro" id="IPR000668">
    <property type="entry name" value="Peptidase_C1A_C"/>
</dbReference>
<dbReference type="AlphaFoldDB" id="A0A078AGK0"/>
<dbReference type="PROSITE" id="PS00639">
    <property type="entry name" value="THIOL_PROTEASE_HIS"/>
    <property type="match status" value="1"/>
</dbReference>
<dbReference type="PROSITE" id="PS00640">
    <property type="entry name" value="THIOL_PROTEASE_ASN"/>
    <property type="match status" value="1"/>
</dbReference>
<dbReference type="InterPro" id="IPR013128">
    <property type="entry name" value="Peptidase_C1A"/>
</dbReference>
<protein>
    <submittedName>
        <fullName evidence="7">Cathepsin h</fullName>
    </submittedName>
</protein>
<evidence type="ECO:0000259" key="5">
    <source>
        <dbReference type="SMART" id="SM00645"/>
    </source>
</evidence>
<sequence length="366" mass="40490">MQGSKIAVLALLFSSLALANINKDFAHILDGTSAVTLDDIEVMYSKFVQQYKQQMNYSPSSQFKSQTIDRKMIFAQKVQEIIKHNTAPSVSYKKGLNPFSDMTEEEFVSYYNINAQAEQNCSATKRSEIPQLMGDGIPEQWDWRDKGIVSPVKNQGHCGSCWTFSTVGCLEAHYLKRYGQFKNLSEQQLVDCASAYDNHGCNGGLPSHAFEYVKDNGGISTEASYPYQAVTNQCTVNPSSYAVGVRGGAVNISLSEEDLRQALFNNGPISIAFQVVDGFRDYSSGVYVSSTCKNGPSDVNHAVLAVGYGTENGVNYWLIKNSWGAAWGDKGFFKMQRGVNMCGVAVCNSYPQEVYDISQEFKVFLQ</sequence>
<dbReference type="InterPro" id="IPR039417">
    <property type="entry name" value="Peptidase_C1A_papain-like"/>
</dbReference>
<dbReference type="FunFam" id="3.90.70.10:FF:000039">
    <property type="entry name" value="Cysteine proteinase 2, putative"/>
    <property type="match status" value="1"/>
</dbReference>
<evidence type="ECO:0000256" key="4">
    <source>
        <dbReference type="SAM" id="SignalP"/>
    </source>
</evidence>
<keyword evidence="2" id="KW-0865">Zymogen</keyword>
<evidence type="ECO:0000313" key="7">
    <source>
        <dbReference type="EMBL" id="CDW81400.1"/>
    </source>
</evidence>
<keyword evidence="8" id="KW-1185">Reference proteome</keyword>
<dbReference type="InterPro" id="IPR038765">
    <property type="entry name" value="Papain-like_cys_pep_sf"/>
</dbReference>
<feature type="domain" description="Peptidase C1A papain C-terminal" evidence="5">
    <location>
        <begin position="137"/>
        <end position="352"/>
    </location>
</feature>
<evidence type="ECO:0000259" key="6">
    <source>
        <dbReference type="SMART" id="SM00848"/>
    </source>
</evidence>
<dbReference type="InterPro" id="IPR000169">
    <property type="entry name" value="Pept_cys_AS"/>
</dbReference>
<dbReference type="OrthoDB" id="190265at2759"/>
<name>A0A078AGK0_STYLE</name>
<dbReference type="OMA" id="HGCHFFN"/>
<dbReference type="Pfam" id="PF00112">
    <property type="entry name" value="Peptidase_C1"/>
    <property type="match status" value="1"/>
</dbReference>
<gene>
    <name evidence="7" type="primary">Contig10086.g10777</name>
    <name evidence="7" type="ORF">STYLEM_10416</name>
</gene>
<dbReference type="InParanoid" id="A0A078AGK0"/>
<evidence type="ECO:0000256" key="1">
    <source>
        <dbReference type="ARBA" id="ARBA00008455"/>
    </source>
</evidence>